<evidence type="ECO:0000259" key="5">
    <source>
        <dbReference type="Pfam" id="PF01266"/>
    </source>
</evidence>
<keyword evidence="7" id="KW-1185">Reference proteome</keyword>
<comment type="cofactor">
    <cofactor evidence="1">
        <name>FAD</name>
        <dbReference type="ChEBI" id="CHEBI:57692"/>
    </cofactor>
</comment>
<dbReference type="KEGG" id="mvd:AWU67_08130"/>
<dbReference type="Gene3D" id="3.30.9.10">
    <property type="entry name" value="D-Amino Acid Oxidase, subunit A, domain 2"/>
    <property type="match status" value="1"/>
</dbReference>
<dbReference type="InterPro" id="IPR045170">
    <property type="entry name" value="MTOX"/>
</dbReference>
<dbReference type="EMBL" id="CP014145">
    <property type="protein sequence ID" value="AMB58840.1"/>
    <property type="molecule type" value="Genomic_DNA"/>
</dbReference>
<reference evidence="7" key="2">
    <citation type="submission" date="2016-01" db="EMBL/GenBank/DDBJ databases">
        <title>First complete genome sequence of a species in the genus Microterricola, an extremophilic cold active enzyme producing strain ERGS5:02 isolated from Sikkim Himalaya.</title>
        <authorList>
            <person name="Kumar R."/>
            <person name="Singh D."/>
            <person name="Swarnkar M.K."/>
        </authorList>
    </citation>
    <scope>NUCLEOTIDE SEQUENCE [LARGE SCALE GENOMIC DNA]</scope>
    <source>
        <strain evidence="7">ERGS5:02</strain>
    </source>
</reference>
<dbReference type="OrthoDB" id="9806257at2"/>
<dbReference type="Proteomes" id="UP000058305">
    <property type="component" value="Chromosome"/>
</dbReference>
<dbReference type="InterPro" id="IPR006076">
    <property type="entry name" value="FAD-dep_OxRdtase"/>
</dbReference>
<dbReference type="GO" id="GO:0008115">
    <property type="term" value="F:sarcosine oxidase activity"/>
    <property type="evidence" value="ECO:0007669"/>
    <property type="project" value="TreeGrafter"/>
</dbReference>
<evidence type="ECO:0000256" key="2">
    <source>
        <dbReference type="ARBA" id="ARBA00022630"/>
    </source>
</evidence>
<proteinExistence type="predicted"/>
<dbReference type="PANTHER" id="PTHR10961">
    <property type="entry name" value="PEROXISOMAL SARCOSINE OXIDASE"/>
    <property type="match status" value="1"/>
</dbReference>
<accession>A0A0X8E1W1</accession>
<sequence length="385" mass="41104">MTERLDTIVLGGGAMGSATAWALAQRGRAVTLLERFDPGHHFGASHGATRNFSLGYANTTYLDMLTEALPLWDEIEQQSGEKLFAHTGVVNHGPDRSYPGVHAALSAAGLESEFLPLEEAHERWGGIRFDSQVLYTPQGGQLNADATLPALQRLAAERGAIVRHRSRVLSIRVLGDDDVVVEVQTADGIEVLHARTLVVTAGAWTSKLLDGVIGLPRLSVTQEQPAHFAVADTEAVWPGFNHRFTPGDPGYDYWCSAIYGMLTPGEGVKAGWHAVGPLTDPDARTFTPEPGQLAALQRYARDWLPGVDADSLVDVSCTYTLTADENFVLDRIGPIVVGAGFSGHGFKFVPVVGRILADLVTGDGAAPALFAANRTTAGSLFKITG</sequence>
<evidence type="ECO:0000256" key="1">
    <source>
        <dbReference type="ARBA" id="ARBA00001974"/>
    </source>
</evidence>
<keyword evidence="2" id="KW-0285">Flavoprotein</keyword>
<organism evidence="6 7">
    <name type="scientific">Microterricola viridarii</name>
    <dbReference type="NCBI Taxonomy" id="412690"/>
    <lineage>
        <taxon>Bacteria</taxon>
        <taxon>Bacillati</taxon>
        <taxon>Actinomycetota</taxon>
        <taxon>Actinomycetes</taxon>
        <taxon>Micrococcales</taxon>
        <taxon>Microbacteriaceae</taxon>
        <taxon>Microterricola</taxon>
    </lineage>
</organism>
<dbReference type="GO" id="GO:0050660">
    <property type="term" value="F:flavin adenine dinucleotide binding"/>
    <property type="evidence" value="ECO:0007669"/>
    <property type="project" value="InterPro"/>
</dbReference>
<protein>
    <submittedName>
        <fullName evidence="6">FAD-dependent oxidoreductase</fullName>
    </submittedName>
</protein>
<name>A0A0X8E1W1_9MICO</name>
<dbReference type="RefSeq" id="WP_067227735.1">
    <property type="nucleotide sequence ID" value="NZ_CP014145.1"/>
</dbReference>
<keyword evidence="3" id="KW-0274">FAD</keyword>
<evidence type="ECO:0000256" key="4">
    <source>
        <dbReference type="ARBA" id="ARBA00023002"/>
    </source>
</evidence>
<gene>
    <name evidence="6" type="ORF">AWU67_08130</name>
</gene>
<dbReference type="InterPro" id="IPR036188">
    <property type="entry name" value="FAD/NAD-bd_sf"/>
</dbReference>
<dbReference type="AlphaFoldDB" id="A0A0X8E1W1"/>
<reference evidence="6 7" key="1">
    <citation type="journal article" date="2016" name="J. Biotechnol.">
        <title>First complete genome sequence of a species in the genus Microterricola, an extremophilic cold active enzyme producing bacterial strain ERGS5:02 isolated from Sikkim Himalaya.</title>
        <authorList>
            <person name="Himanshu"/>
            <person name="Swarnkar M.K."/>
            <person name="Singh D."/>
            <person name="Kumar R."/>
        </authorList>
    </citation>
    <scope>NUCLEOTIDE SEQUENCE [LARGE SCALE GENOMIC DNA]</scope>
    <source>
        <strain evidence="6 7">ERGS5:02</strain>
    </source>
</reference>
<feature type="domain" description="FAD dependent oxidoreductase" evidence="5">
    <location>
        <begin position="6"/>
        <end position="359"/>
    </location>
</feature>
<evidence type="ECO:0000313" key="7">
    <source>
        <dbReference type="Proteomes" id="UP000058305"/>
    </source>
</evidence>
<dbReference type="Gene3D" id="3.50.50.60">
    <property type="entry name" value="FAD/NAD(P)-binding domain"/>
    <property type="match status" value="1"/>
</dbReference>
<dbReference type="SUPFAM" id="SSF54373">
    <property type="entry name" value="FAD-linked reductases, C-terminal domain"/>
    <property type="match status" value="1"/>
</dbReference>
<dbReference type="PANTHER" id="PTHR10961:SF7">
    <property type="entry name" value="FAD DEPENDENT OXIDOREDUCTASE DOMAIN-CONTAINING PROTEIN"/>
    <property type="match status" value="1"/>
</dbReference>
<evidence type="ECO:0000313" key="6">
    <source>
        <dbReference type="EMBL" id="AMB58840.1"/>
    </source>
</evidence>
<dbReference type="SUPFAM" id="SSF51905">
    <property type="entry name" value="FAD/NAD(P)-binding domain"/>
    <property type="match status" value="1"/>
</dbReference>
<dbReference type="Pfam" id="PF01266">
    <property type="entry name" value="DAO"/>
    <property type="match status" value="1"/>
</dbReference>
<keyword evidence="4" id="KW-0560">Oxidoreductase</keyword>
<evidence type="ECO:0000256" key="3">
    <source>
        <dbReference type="ARBA" id="ARBA00022827"/>
    </source>
</evidence>